<proteinExistence type="predicted"/>
<gene>
    <name evidence="2" type="ORF">J2S55_008204</name>
</gene>
<sequence length="171" mass="19458">MIKYATALRLGTAESHQMLRRFAHGGLKHPTYQAIEELGRVIRTIFICDHLADERLRRELHEGLNVVENWDSASKELFYGKAGDLTGDDREHVEVSTLALHLLAATIVYLNTHPVQIVLRDPPWTKRLTAADRRGLTALFWSHLNLYGRFELDMNNHLDLAADAVPGPQDR</sequence>
<dbReference type="Proteomes" id="UP001230426">
    <property type="component" value="Unassembled WGS sequence"/>
</dbReference>
<dbReference type="InterPro" id="IPR002513">
    <property type="entry name" value="Tn3_Tnp_DDE_dom"/>
</dbReference>
<organism evidence="2 3">
    <name type="scientific">Streptosporangium brasiliense</name>
    <dbReference type="NCBI Taxonomy" id="47480"/>
    <lineage>
        <taxon>Bacteria</taxon>
        <taxon>Bacillati</taxon>
        <taxon>Actinomycetota</taxon>
        <taxon>Actinomycetes</taxon>
        <taxon>Streptosporangiales</taxon>
        <taxon>Streptosporangiaceae</taxon>
        <taxon>Streptosporangium</taxon>
    </lineage>
</organism>
<protein>
    <submittedName>
        <fullName evidence="2">TnpA family transposase</fullName>
    </submittedName>
</protein>
<evidence type="ECO:0000313" key="2">
    <source>
        <dbReference type="EMBL" id="MDP9868938.1"/>
    </source>
</evidence>
<comment type="caution">
    <text evidence="2">The sequence shown here is derived from an EMBL/GenBank/DDBJ whole genome shotgun (WGS) entry which is preliminary data.</text>
</comment>
<dbReference type="Pfam" id="PF01526">
    <property type="entry name" value="DDE_Tnp_Tn3"/>
    <property type="match status" value="1"/>
</dbReference>
<reference evidence="2 3" key="1">
    <citation type="submission" date="2023-07" db="EMBL/GenBank/DDBJ databases">
        <title>Sequencing the genomes of 1000 actinobacteria strains.</title>
        <authorList>
            <person name="Klenk H.-P."/>
        </authorList>
    </citation>
    <scope>NUCLEOTIDE SEQUENCE [LARGE SCALE GENOMIC DNA]</scope>
    <source>
        <strain evidence="2 3">DSM 44109</strain>
    </source>
</reference>
<evidence type="ECO:0000313" key="3">
    <source>
        <dbReference type="Proteomes" id="UP001230426"/>
    </source>
</evidence>
<keyword evidence="3" id="KW-1185">Reference proteome</keyword>
<name>A0ABT9RI29_9ACTN</name>
<dbReference type="EMBL" id="JAUSRB010000002">
    <property type="protein sequence ID" value="MDP9868938.1"/>
    <property type="molecule type" value="Genomic_DNA"/>
</dbReference>
<accession>A0ABT9RI29</accession>
<evidence type="ECO:0000259" key="1">
    <source>
        <dbReference type="Pfam" id="PF01526"/>
    </source>
</evidence>
<feature type="domain" description="Tn3 transposase DDE" evidence="1">
    <location>
        <begin position="1"/>
        <end position="150"/>
    </location>
</feature>